<dbReference type="RefSeq" id="WP_224311517.1">
    <property type="nucleotide sequence ID" value="NZ_JAIRBM010000002.1"/>
</dbReference>
<proteinExistence type="predicted"/>
<evidence type="ECO:0000256" key="1">
    <source>
        <dbReference type="SAM" id="SignalP"/>
    </source>
</evidence>
<protein>
    <recommendedName>
        <fullName evidence="4">Secreted protein</fullName>
    </recommendedName>
</protein>
<accession>A0ABS7VK94</accession>
<feature type="signal peptide" evidence="1">
    <location>
        <begin position="1"/>
        <end position="20"/>
    </location>
</feature>
<feature type="chain" id="PRO_5047213364" description="Secreted protein" evidence="1">
    <location>
        <begin position="21"/>
        <end position="98"/>
    </location>
</feature>
<keyword evidence="3" id="KW-1185">Reference proteome</keyword>
<comment type="caution">
    <text evidence="2">The sequence shown here is derived from an EMBL/GenBank/DDBJ whole genome shotgun (WGS) entry which is preliminary data.</text>
</comment>
<evidence type="ECO:0008006" key="4">
    <source>
        <dbReference type="Google" id="ProtNLM"/>
    </source>
</evidence>
<sequence length="98" mass="11162">MKKLLWILAFSMLAMTVAEAQQRPFTPSLPCRQVQQIVGSHGAAVLGTGTHTYDRFVRDRNFCQIDEYLEPAWVPARDTPQCPVGYRCKSGPPDFFDW</sequence>
<reference evidence="2 3" key="1">
    <citation type="submission" date="2021-09" db="EMBL/GenBank/DDBJ databases">
        <title>The complete genome sequence of a new microorganism.</title>
        <authorList>
            <person name="Zi Z."/>
        </authorList>
    </citation>
    <scope>NUCLEOTIDE SEQUENCE [LARGE SCALE GENOMIC DNA]</scope>
    <source>
        <strain evidence="2 3">WGZ8</strain>
    </source>
</reference>
<evidence type="ECO:0000313" key="3">
    <source>
        <dbReference type="Proteomes" id="UP000704176"/>
    </source>
</evidence>
<gene>
    <name evidence="2" type="ORF">K9B37_04105</name>
</gene>
<name>A0ABS7VK94_9HYPH</name>
<evidence type="ECO:0000313" key="2">
    <source>
        <dbReference type="EMBL" id="MBZ6075480.1"/>
    </source>
</evidence>
<keyword evidence="1" id="KW-0732">Signal</keyword>
<dbReference type="EMBL" id="JAIRBM010000002">
    <property type="protein sequence ID" value="MBZ6075480.1"/>
    <property type="molecule type" value="Genomic_DNA"/>
</dbReference>
<dbReference type="Proteomes" id="UP000704176">
    <property type="component" value="Unassembled WGS sequence"/>
</dbReference>
<organism evidence="2 3">
    <name type="scientific">Microvirga puerhi</name>
    <dbReference type="NCBI Taxonomy" id="2876078"/>
    <lineage>
        <taxon>Bacteria</taxon>
        <taxon>Pseudomonadati</taxon>
        <taxon>Pseudomonadota</taxon>
        <taxon>Alphaproteobacteria</taxon>
        <taxon>Hyphomicrobiales</taxon>
        <taxon>Methylobacteriaceae</taxon>
        <taxon>Microvirga</taxon>
    </lineage>
</organism>